<organism evidence="1">
    <name type="scientific">bioreactor metagenome</name>
    <dbReference type="NCBI Taxonomy" id="1076179"/>
    <lineage>
        <taxon>unclassified sequences</taxon>
        <taxon>metagenomes</taxon>
        <taxon>ecological metagenomes</taxon>
    </lineage>
</organism>
<proteinExistence type="predicted"/>
<accession>A0A644YNI7</accession>
<dbReference type="EMBL" id="VSSQ01005688">
    <property type="protein sequence ID" value="MPM30076.1"/>
    <property type="molecule type" value="Genomic_DNA"/>
</dbReference>
<comment type="caution">
    <text evidence="1">The sequence shown here is derived from an EMBL/GenBank/DDBJ whole genome shotgun (WGS) entry which is preliminary data.</text>
</comment>
<protein>
    <submittedName>
        <fullName evidence="1">Uncharacterized protein</fullName>
    </submittedName>
</protein>
<reference evidence="1" key="1">
    <citation type="submission" date="2019-08" db="EMBL/GenBank/DDBJ databases">
        <authorList>
            <person name="Kucharzyk K."/>
            <person name="Murdoch R.W."/>
            <person name="Higgins S."/>
            <person name="Loffler F."/>
        </authorList>
    </citation>
    <scope>NUCLEOTIDE SEQUENCE</scope>
</reference>
<dbReference type="AlphaFoldDB" id="A0A644YNI7"/>
<evidence type="ECO:0000313" key="1">
    <source>
        <dbReference type="EMBL" id="MPM30076.1"/>
    </source>
</evidence>
<sequence>MRNAYIATILASLLLLASCTTTQRANPISLEVTGKPVTEMLTISLSEAELFEAGYTYGQWVLLEIEGVVLKAKIAPAPAALTSTLVPHEETSTLYAPLAIKEGGKGIMAPYREPSGPSSSVSFSGSFVFTL</sequence>
<gene>
    <name evidence="1" type="ORF">SDC9_76618</name>
</gene>
<dbReference type="PROSITE" id="PS51257">
    <property type="entry name" value="PROKAR_LIPOPROTEIN"/>
    <property type="match status" value="1"/>
</dbReference>
<name>A0A644YNI7_9ZZZZ</name>